<keyword evidence="5" id="KW-1185">Reference proteome</keyword>
<evidence type="ECO:0000313" key="5">
    <source>
        <dbReference type="Proteomes" id="UP000219193"/>
    </source>
</evidence>
<feature type="active site" description="Charge relay system" evidence="2">
    <location>
        <position position="140"/>
    </location>
</feature>
<protein>
    <recommendedName>
        <fullName evidence="3">AB hydrolase-1 domain-containing protein</fullName>
    </recommendedName>
</protein>
<feature type="active site" description="Charge relay system" evidence="2">
    <location>
        <position position="295"/>
    </location>
</feature>
<evidence type="ECO:0000256" key="2">
    <source>
        <dbReference type="PIRSR" id="PIRSR005211-1"/>
    </source>
</evidence>
<dbReference type="Proteomes" id="UP000219193">
    <property type="component" value="Unassembled WGS sequence"/>
</dbReference>
<dbReference type="InterPro" id="IPR000073">
    <property type="entry name" value="AB_hydrolase_1"/>
</dbReference>
<name>A0A285X1K8_9FLAO</name>
<dbReference type="InterPro" id="IPR012020">
    <property type="entry name" value="ABHD4"/>
</dbReference>
<dbReference type="RefSeq" id="WP_097054937.1">
    <property type="nucleotide sequence ID" value="NZ_OCMF01000001.1"/>
</dbReference>
<dbReference type="PANTHER" id="PTHR10794">
    <property type="entry name" value="ABHYDROLASE DOMAIN-CONTAINING PROTEIN"/>
    <property type="match status" value="1"/>
</dbReference>
<dbReference type="Pfam" id="PF00561">
    <property type="entry name" value="Abhydrolase_1"/>
    <property type="match status" value="1"/>
</dbReference>
<dbReference type="PIRSF" id="PIRSF005211">
    <property type="entry name" value="Ab_hydro_YheT"/>
    <property type="match status" value="1"/>
</dbReference>
<organism evidence="4 5">
    <name type="scientific">Salinimicrobium sediminis</name>
    <dbReference type="NCBI Taxonomy" id="1343891"/>
    <lineage>
        <taxon>Bacteria</taxon>
        <taxon>Pseudomonadati</taxon>
        <taxon>Bacteroidota</taxon>
        <taxon>Flavobacteriia</taxon>
        <taxon>Flavobacteriales</taxon>
        <taxon>Flavobacteriaceae</taxon>
        <taxon>Salinimicrobium</taxon>
    </lineage>
</organism>
<dbReference type="InterPro" id="IPR050960">
    <property type="entry name" value="AB_hydrolase_4_sf"/>
</dbReference>
<dbReference type="PANTHER" id="PTHR10794:SF94">
    <property type="entry name" value="ESTERASE YHET-RELATED"/>
    <property type="match status" value="1"/>
</dbReference>
<dbReference type="EMBL" id="OCMF01000001">
    <property type="protein sequence ID" value="SOC79178.1"/>
    <property type="molecule type" value="Genomic_DNA"/>
</dbReference>
<proteinExistence type="inferred from homology"/>
<gene>
    <name evidence="4" type="ORF">SAMN06296241_0698</name>
</gene>
<sequence length="322" mass="37069">MPLVKSTYDPPFIFRNYHVSTVYSATLRKAPVPQQRERVTLQDGDFIDLDWSFSEKETDKVLVVIHGLEGSASRPYVTGLAKYFIKNGWDVAAMNLRGCSGELNRRFRSYHAGATDDLQEVIEYILDKDKYKHIAFNGFSLGGNLMLKYLGEKREIPKQIKAAVMVSVPCDLHGSLKQLQKKENYLYSKRFYYKLRDHLLLRAEQFPEQLTKEEIEACDSLLDIDELYTSRAHDFANAVDYYEKNSSLQFLENITVPTLLINAKNDGFLSEACYPIKIAGKSEFLFLEMPEYGGHVGFIQKKPQTYTEERALEFFQVHLSPP</sequence>
<reference evidence="5" key="1">
    <citation type="submission" date="2017-09" db="EMBL/GenBank/DDBJ databases">
        <authorList>
            <person name="Varghese N."/>
            <person name="Submissions S."/>
        </authorList>
    </citation>
    <scope>NUCLEOTIDE SEQUENCE [LARGE SCALE GENOMIC DNA]</scope>
    <source>
        <strain evidence="5">CGMCC 1.12641</strain>
    </source>
</reference>
<dbReference type="SUPFAM" id="SSF53474">
    <property type="entry name" value="alpha/beta-Hydrolases"/>
    <property type="match status" value="1"/>
</dbReference>
<evidence type="ECO:0000259" key="3">
    <source>
        <dbReference type="Pfam" id="PF00561"/>
    </source>
</evidence>
<dbReference type="AlphaFoldDB" id="A0A285X1K8"/>
<accession>A0A285X1K8</accession>
<dbReference type="InterPro" id="IPR029058">
    <property type="entry name" value="AB_hydrolase_fold"/>
</dbReference>
<evidence type="ECO:0000313" key="4">
    <source>
        <dbReference type="EMBL" id="SOC79178.1"/>
    </source>
</evidence>
<dbReference type="GO" id="GO:0047372">
    <property type="term" value="F:monoacylglycerol lipase activity"/>
    <property type="evidence" value="ECO:0007669"/>
    <property type="project" value="TreeGrafter"/>
</dbReference>
<feature type="domain" description="AB hydrolase-1" evidence="3">
    <location>
        <begin position="61"/>
        <end position="301"/>
    </location>
</feature>
<dbReference type="OrthoDB" id="332676at2"/>
<evidence type="ECO:0000256" key="1">
    <source>
        <dbReference type="ARBA" id="ARBA00010884"/>
    </source>
</evidence>
<dbReference type="Gene3D" id="3.40.50.1820">
    <property type="entry name" value="alpha/beta hydrolase"/>
    <property type="match status" value="1"/>
</dbReference>
<dbReference type="GO" id="GO:0034338">
    <property type="term" value="F:short-chain carboxylesterase activity"/>
    <property type="evidence" value="ECO:0007669"/>
    <property type="project" value="TreeGrafter"/>
</dbReference>
<comment type="similarity">
    <text evidence="1">Belongs to the AB hydrolase superfamily. AB hydrolase 4 family.</text>
</comment>
<feature type="active site" description="Charge relay system" evidence="2">
    <location>
        <position position="266"/>
    </location>
</feature>